<dbReference type="RefSeq" id="WP_143562794.1">
    <property type="nucleotide sequence ID" value="NZ_BMPL01000001.1"/>
</dbReference>
<accession>A0A553JV69</accession>
<evidence type="ECO:0000256" key="1">
    <source>
        <dbReference type="SAM" id="SignalP"/>
    </source>
</evidence>
<proteinExistence type="predicted"/>
<dbReference type="EMBL" id="VKGK01000001">
    <property type="protein sequence ID" value="TRY16348.1"/>
    <property type="molecule type" value="Genomic_DNA"/>
</dbReference>
<sequence length="276" mass="31338">MELNKTLTLSTVSLASLMSFSVNALDWRIAFGGHDFIVEQESSHTFGADVHFSLAHLTQSNILLTASIDVLVDHDKDKLDPDHIPIWFMSNYMAKGELVSLSANSALMWEVELDGKRNTVSSVEKQVKLFPAISYEYNTEAFFAAVKGAAGYYFLEIDDDVPRLRGYDREDFQNKTGAYSFAANTRIAMGKSMDLSLTAQHWNDGDEWLENKYGAALTYDSNFWIENSHLALSVEHTEYNLDPYAKINVSDPDYLAILPWNNDTLVRLYIDMPWEF</sequence>
<dbReference type="OrthoDB" id="5811837at2"/>
<feature type="signal peptide" evidence="1">
    <location>
        <begin position="1"/>
        <end position="24"/>
    </location>
</feature>
<comment type="caution">
    <text evidence="2">The sequence shown here is derived from an EMBL/GenBank/DDBJ whole genome shotgun (WGS) entry which is preliminary data.</text>
</comment>
<reference evidence="3" key="1">
    <citation type="submission" date="2019-07" db="EMBL/GenBank/DDBJ databases">
        <title>Shewanella sp. YLB-08 draft genomic sequence.</title>
        <authorList>
            <person name="Yu L."/>
        </authorList>
    </citation>
    <scope>NUCLEOTIDE SEQUENCE [LARGE SCALE GENOMIC DNA]</scope>
    <source>
        <strain evidence="3">JCM 20706</strain>
    </source>
</reference>
<dbReference type="Proteomes" id="UP000318126">
    <property type="component" value="Unassembled WGS sequence"/>
</dbReference>
<feature type="chain" id="PRO_5022025459" evidence="1">
    <location>
        <begin position="25"/>
        <end position="276"/>
    </location>
</feature>
<organism evidence="2 3">
    <name type="scientific">Shewanella hanedai</name>
    <name type="common">Alteromonas hanedai</name>
    <dbReference type="NCBI Taxonomy" id="25"/>
    <lineage>
        <taxon>Bacteria</taxon>
        <taxon>Pseudomonadati</taxon>
        <taxon>Pseudomonadota</taxon>
        <taxon>Gammaproteobacteria</taxon>
        <taxon>Alteromonadales</taxon>
        <taxon>Shewanellaceae</taxon>
        <taxon>Shewanella</taxon>
    </lineage>
</organism>
<name>A0A553JV69_SHEHA</name>
<evidence type="ECO:0000313" key="3">
    <source>
        <dbReference type="Proteomes" id="UP000318126"/>
    </source>
</evidence>
<keyword evidence="1" id="KW-0732">Signal</keyword>
<keyword evidence="3" id="KW-1185">Reference proteome</keyword>
<dbReference type="AlphaFoldDB" id="A0A553JV69"/>
<evidence type="ECO:0000313" key="2">
    <source>
        <dbReference type="EMBL" id="TRY16348.1"/>
    </source>
</evidence>
<protein>
    <submittedName>
        <fullName evidence="2">Uncharacterized protein</fullName>
    </submittedName>
</protein>
<gene>
    <name evidence="2" type="ORF">FN961_01620</name>
</gene>